<evidence type="ECO:0000256" key="10">
    <source>
        <dbReference type="SAM" id="MobiDB-lite"/>
    </source>
</evidence>
<feature type="transmembrane region" description="Helical" evidence="11">
    <location>
        <begin position="142"/>
        <end position="161"/>
    </location>
</feature>
<evidence type="ECO:0000256" key="1">
    <source>
        <dbReference type="ARBA" id="ARBA00004141"/>
    </source>
</evidence>
<dbReference type="GO" id="GO:0019344">
    <property type="term" value="P:cysteine biosynthetic process"/>
    <property type="evidence" value="ECO:0007669"/>
    <property type="project" value="TreeGrafter"/>
</dbReference>
<protein>
    <submittedName>
        <fullName evidence="12">CysZ protein</fullName>
    </submittedName>
</protein>
<evidence type="ECO:0000256" key="11">
    <source>
        <dbReference type="SAM" id="Phobius"/>
    </source>
</evidence>
<keyword evidence="5" id="KW-0028">Amino-acid biosynthesis</keyword>
<reference evidence="12 13" key="1">
    <citation type="submission" date="2019-06" db="EMBL/GenBank/DDBJ databases">
        <title>Sequencing the genomes of 1000 actinobacteria strains.</title>
        <authorList>
            <person name="Klenk H.-P."/>
        </authorList>
    </citation>
    <scope>NUCLEOTIDE SEQUENCE [LARGE SCALE GENOMIC DNA]</scope>
    <source>
        <strain evidence="12 13">DSM 45015</strain>
    </source>
</reference>
<keyword evidence="3" id="KW-1003">Cell membrane</keyword>
<dbReference type="AlphaFoldDB" id="A0A543NL66"/>
<sequence length="276" mass="29191">MITPIRDTISGAGDLLRGAGIVLRRPKLFLLGMLPPLVTSFLFVAALVALLLSVSDLVTWLTPFAAGWDPAWSAMLRVALGIAVVAGAVFVMVVAFSGVTLALGAPLYDKIAEEVDDELGNAPQESDEGVVGSVLRSVRQSLVLVLISAVVAVALFAGGFVPVLGQTVIPVVSVLFGSWLLGAELVGAAFDRRGLLRLRDRQRHMRGRRMRVLGFAVPTYLMLAVPFLAIVVFPAASAGGTVLARNLVPQPQQQQPVPPQPPQQGAPPPPPPGHWR</sequence>
<evidence type="ECO:0000256" key="3">
    <source>
        <dbReference type="ARBA" id="ARBA00022475"/>
    </source>
</evidence>
<feature type="region of interest" description="Disordered" evidence="10">
    <location>
        <begin position="248"/>
        <end position="276"/>
    </location>
</feature>
<gene>
    <name evidence="12" type="ORF">FHX37_2514</name>
</gene>
<evidence type="ECO:0000256" key="2">
    <source>
        <dbReference type="ARBA" id="ARBA00022448"/>
    </source>
</evidence>
<feature type="transmembrane region" description="Helical" evidence="11">
    <location>
        <begin position="74"/>
        <end position="103"/>
    </location>
</feature>
<dbReference type="OrthoDB" id="3375053at2"/>
<evidence type="ECO:0000256" key="8">
    <source>
        <dbReference type="ARBA" id="ARBA00023032"/>
    </source>
</evidence>
<organism evidence="12 13">
    <name type="scientific">Haloactinospora alba</name>
    <dbReference type="NCBI Taxonomy" id="405555"/>
    <lineage>
        <taxon>Bacteria</taxon>
        <taxon>Bacillati</taxon>
        <taxon>Actinomycetota</taxon>
        <taxon>Actinomycetes</taxon>
        <taxon>Streptosporangiales</taxon>
        <taxon>Nocardiopsidaceae</taxon>
        <taxon>Haloactinospora</taxon>
    </lineage>
</organism>
<dbReference type="GO" id="GO:0009675">
    <property type="term" value="F:high-affinity sulfate:proton symporter activity"/>
    <property type="evidence" value="ECO:0007669"/>
    <property type="project" value="TreeGrafter"/>
</dbReference>
<evidence type="ECO:0000313" key="13">
    <source>
        <dbReference type="Proteomes" id="UP000317422"/>
    </source>
</evidence>
<proteinExistence type="predicted"/>
<feature type="compositionally biased region" description="Pro residues" evidence="10">
    <location>
        <begin position="256"/>
        <end position="276"/>
    </location>
</feature>
<keyword evidence="13" id="KW-1185">Reference proteome</keyword>
<evidence type="ECO:0000313" key="12">
    <source>
        <dbReference type="EMBL" id="TQN32544.1"/>
    </source>
</evidence>
<dbReference type="PANTHER" id="PTHR37468:SF1">
    <property type="entry name" value="SULFATE TRANSPORTER CYSZ"/>
    <property type="match status" value="1"/>
</dbReference>
<keyword evidence="7 11" id="KW-1133">Transmembrane helix</keyword>
<dbReference type="Pfam" id="PF07264">
    <property type="entry name" value="EI24"/>
    <property type="match status" value="1"/>
</dbReference>
<keyword evidence="2" id="KW-0813">Transport</keyword>
<evidence type="ECO:0000256" key="6">
    <source>
        <dbReference type="ARBA" id="ARBA00022692"/>
    </source>
</evidence>
<evidence type="ECO:0000256" key="7">
    <source>
        <dbReference type="ARBA" id="ARBA00022989"/>
    </source>
</evidence>
<dbReference type="EMBL" id="VFQC01000001">
    <property type="protein sequence ID" value="TQN32544.1"/>
    <property type="molecule type" value="Genomic_DNA"/>
</dbReference>
<evidence type="ECO:0000256" key="4">
    <source>
        <dbReference type="ARBA" id="ARBA00022519"/>
    </source>
</evidence>
<evidence type="ECO:0000256" key="9">
    <source>
        <dbReference type="ARBA" id="ARBA00023136"/>
    </source>
</evidence>
<keyword evidence="9 11" id="KW-0472">Membrane</keyword>
<feature type="transmembrane region" description="Helical" evidence="11">
    <location>
        <begin position="167"/>
        <end position="191"/>
    </location>
</feature>
<dbReference type="PANTHER" id="PTHR37468">
    <property type="entry name" value="SULFATE TRANSPORTER CYSZ"/>
    <property type="match status" value="1"/>
</dbReference>
<accession>A0A543NL66</accession>
<keyword evidence="6 11" id="KW-0812">Transmembrane</keyword>
<feature type="transmembrane region" description="Helical" evidence="11">
    <location>
        <begin position="212"/>
        <end position="236"/>
    </location>
</feature>
<keyword evidence="4" id="KW-0997">Cell inner membrane</keyword>
<dbReference type="InterPro" id="IPR059112">
    <property type="entry name" value="CysZ/EI24"/>
</dbReference>
<dbReference type="Proteomes" id="UP000317422">
    <property type="component" value="Unassembled WGS sequence"/>
</dbReference>
<name>A0A543NL66_9ACTN</name>
<dbReference type="InterPro" id="IPR050480">
    <property type="entry name" value="CysZ-like"/>
</dbReference>
<feature type="transmembrane region" description="Helical" evidence="11">
    <location>
        <begin position="28"/>
        <end position="54"/>
    </location>
</feature>
<dbReference type="GO" id="GO:0000103">
    <property type="term" value="P:sulfate assimilation"/>
    <property type="evidence" value="ECO:0007669"/>
    <property type="project" value="TreeGrafter"/>
</dbReference>
<comment type="caution">
    <text evidence="12">The sequence shown here is derived from an EMBL/GenBank/DDBJ whole genome shotgun (WGS) entry which is preliminary data.</text>
</comment>
<keyword evidence="8" id="KW-0764">Sulfate transport</keyword>
<comment type="subcellular location">
    <subcellularLocation>
        <location evidence="1">Membrane</location>
        <topology evidence="1">Multi-pass membrane protein</topology>
    </subcellularLocation>
</comment>
<dbReference type="GO" id="GO:0005886">
    <property type="term" value="C:plasma membrane"/>
    <property type="evidence" value="ECO:0007669"/>
    <property type="project" value="TreeGrafter"/>
</dbReference>
<evidence type="ECO:0000256" key="5">
    <source>
        <dbReference type="ARBA" id="ARBA00022605"/>
    </source>
</evidence>